<keyword evidence="2" id="KW-0732">Signal</keyword>
<comment type="similarity">
    <text evidence="1">Belongs to the thioredoxin family. DsbA subfamily.</text>
</comment>
<evidence type="ECO:0000256" key="6">
    <source>
        <dbReference type="SAM" id="Phobius"/>
    </source>
</evidence>
<dbReference type="GO" id="GO:0016491">
    <property type="term" value="F:oxidoreductase activity"/>
    <property type="evidence" value="ECO:0007669"/>
    <property type="project" value="UniProtKB-KW"/>
</dbReference>
<dbReference type="PANTHER" id="PTHR13887:SF14">
    <property type="entry name" value="DISULFIDE BOND FORMATION PROTEIN D"/>
    <property type="match status" value="1"/>
</dbReference>
<dbReference type="SUPFAM" id="SSF52833">
    <property type="entry name" value="Thioredoxin-like"/>
    <property type="match status" value="1"/>
</dbReference>
<dbReference type="InterPro" id="IPR012336">
    <property type="entry name" value="Thioredoxin-like_fold"/>
</dbReference>
<dbReference type="Proteomes" id="UP000619260">
    <property type="component" value="Unassembled WGS sequence"/>
</dbReference>
<reference evidence="8" key="1">
    <citation type="submission" date="2021-01" db="EMBL/GenBank/DDBJ databases">
        <title>Whole genome shotgun sequence of Virgisporangium aliadipatigenens NBRC 105644.</title>
        <authorList>
            <person name="Komaki H."/>
            <person name="Tamura T."/>
        </authorList>
    </citation>
    <scope>NUCLEOTIDE SEQUENCE</scope>
    <source>
        <strain evidence="8">NBRC 105644</strain>
    </source>
</reference>
<evidence type="ECO:0000256" key="5">
    <source>
        <dbReference type="ARBA" id="ARBA00023284"/>
    </source>
</evidence>
<keyword evidence="6" id="KW-0472">Membrane</keyword>
<feature type="transmembrane region" description="Helical" evidence="6">
    <location>
        <begin position="20"/>
        <end position="43"/>
    </location>
</feature>
<evidence type="ECO:0000256" key="3">
    <source>
        <dbReference type="ARBA" id="ARBA00023002"/>
    </source>
</evidence>
<feature type="domain" description="Thioredoxin-like fold" evidence="7">
    <location>
        <begin position="69"/>
        <end position="225"/>
    </location>
</feature>
<dbReference type="PANTHER" id="PTHR13887">
    <property type="entry name" value="GLUTATHIONE S-TRANSFERASE KAPPA"/>
    <property type="match status" value="1"/>
</dbReference>
<evidence type="ECO:0000256" key="2">
    <source>
        <dbReference type="ARBA" id="ARBA00022729"/>
    </source>
</evidence>
<name>A0A8J4DWB4_9ACTN</name>
<dbReference type="Gene3D" id="3.40.30.10">
    <property type="entry name" value="Glutaredoxin"/>
    <property type="match status" value="1"/>
</dbReference>
<dbReference type="InterPro" id="IPR036249">
    <property type="entry name" value="Thioredoxin-like_sf"/>
</dbReference>
<evidence type="ECO:0000259" key="7">
    <source>
        <dbReference type="Pfam" id="PF13462"/>
    </source>
</evidence>
<evidence type="ECO:0000313" key="8">
    <source>
        <dbReference type="EMBL" id="GIJ52078.1"/>
    </source>
</evidence>
<gene>
    <name evidence="8" type="ORF">Val02_89640</name>
</gene>
<evidence type="ECO:0000256" key="4">
    <source>
        <dbReference type="ARBA" id="ARBA00023157"/>
    </source>
</evidence>
<dbReference type="Pfam" id="PF13462">
    <property type="entry name" value="Thioredoxin_4"/>
    <property type="match status" value="1"/>
</dbReference>
<keyword evidence="9" id="KW-1185">Reference proteome</keyword>
<organism evidence="8 9">
    <name type="scientific">Virgisporangium aliadipatigenens</name>
    <dbReference type="NCBI Taxonomy" id="741659"/>
    <lineage>
        <taxon>Bacteria</taxon>
        <taxon>Bacillati</taxon>
        <taxon>Actinomycetota</taxon>
        <taxon>Actinomycetes</taxon>
        <taxon>Micromonosporales</taxon>
        <taxon>Micromonosporaceae</taxon>
        <taxon>Virgisporangium</taxon>
    </lineage>
</organism>
<evidence type="ECO:0000313" key="9">
    <source>
        <dbReference type="Proteomes" id="UP000619260"/>
    </source>
</evidence>
<dbReference type="AlphaFoldDB" id="A0A8J4DWB4"/>
<keyword evidence="6" id="KW-1133">Transmembrane helix</keyword>
<dbReference type="CDD" id="cd02972">
    <property type="entry name" value="DsbA_family"/>
    <property type="match status" value="1"/>
</dbReference>
<comment type="caution">
    <text evidence="8">The sequence shown here is derived from an EMBL/GenBank/DDBJ whole genome shotgun (WGS) entry which is preliminary data.</text>
</comment>
<keyword evidence="4" id="KW-1015">Disulfide bond</keyword>
<dbReference type="EMBL" id="BOPF01000063">
    <property type="protein sequence ID" value="GIJ52078.1"/>
    <property type="molecule type" value="Genomic_DNA"/>
</dbReference>
<accession>A0A8J4DWB4</accession>
<keyword evidence="3" id="KW-0560">Oxidoreductase</keyword>
<evidence type="ECO:0000256" key="1">
    <source>
        <dbReference type="ARBA" id="ARBA00005791"/>
    </source>
</evidence>
<protein>
    <recommendedName>
        <fullName evidence="7">Thioredoxin-like fold domain-containing protein</fullName>
    </recommendedName>
</protein>
<keyword evidence="5" id="KW-0676">Redox-active center</keyword>
<proteinExistence type="inferred from homology"/>
<dbReference type="RefSeq" id="WP_203905472.1">
    <property type="nucleotide sequence ID" value="NZ_BOPF01000063.1"/>
</dbReference>
<keyword evidence="6" id="KW-0812">Transmembrane</keyword>
<sequence>MAKRRNRRPPPPPPPSGMPVGLIAAMVTVVLLLVAGIGGWYLYQTQRPDRTGAVPASADSSGVTVGTGPVKIDVYLDFICPACKAFEERAEGTLAQLVSAGKVTVKYHPLGFLDGQSTTKYSSRSAAASGCAADAGKFVEYAGVLYDRQPAEGGPGLTDDVLIELAQQAGIDTGPFKTCVNDGRYRGWVDGITELGARAGVTGTPTVLVNNRKVDPTPEAITAAVG</sequence>